<feature type="compositionally biased region" description="Basic and acidic residues" evidence="2">
    <location>
        <begin position="54"/>
        <end position="93"/>
    </location>
</feature>
<gene>
    <name evidence="3" type="ORF">UFOVP117_79</name>
</gene>
<evidence type="ECO:0000256" key="1">
    <source>
        <dbReference type="SAM" id="Coils"/>
    </source>
</evidence>
<evidence type="ECO:0008006" key="4">
    <source>
        <dbReference type="Google" id="ProtNLM"/>
    </source>
</evidence>
<sequence length="242" mass="29996">MKTCKKCLVEKEISYFGNNKNEKDGKSIYCSNCELIRAKEYREKNRNKVNQSSREWRKNNPEKYQETVKRYIEKNPEMSSKERNKKYREDDKYREKISKKRKEYYQNNLEEEREKRKKYYRENKKSERKKNNEWRKKKLKTDGFFRMKRRLRDRIRDYMKGESIGKKTKDIVGLEYEDFKIYISNKFSEGMTWDNYGKWHLDHIVPLCEAKNVEELIKLNYYTNLQPLWAEDNLKKNRKYVS</sequence>
<feature type="coiled-coil region" evidence="1">
    <location>
        <begin position="94"/>
        <end position="129"/>
    </location>
</feature>
<evidence type="ECO:0000256" key="2">
    <source>
        <dbReference type="SAM" id="MobiDB-lite"/>
    </source>
</evidence>
<protein>
    <recommendedName>
        <fullName evidence="4">HNHc domain containing protein</fullName>
    </recommendedName>
</protein>
<organism evidence="3">
    <name type="scientific">uncultured Caudovirales phage</name>
    <dbReference type="NCBI Taxonomy" id="2100421"/>
    <lineage>
        <taxon>Viruses</taxon>
        <taxon>Duplodnaviria</taxon>
        <taxon>Heunggongvirae</taxon>
        <taxon>Uroviricota</taxon>
        <taxon>Caudoviricetes</taxon>
        <taxon>Peduoviridae</taxon>
        <taxon>Maltschvirus</taxon>
        <taxon>Maltschvirus maltsch</taxon>
    </lineage>
</organism>
<reference evidence="3" key="1">
    <citation type="submission" date="2020-04" db="EMBL/GenBank/DDBJ databases">
        <authorList>
            <person name="Chiriac C."/>
            <person name="Salcher M."/>
            <person name="Ghai R."/>
            <person name="Kavagutti S V."/>
        </authorList>
    </citation>
    <scope>NUCLEOTIDE SEQUENCE</scope>
</reference>
<name>A0A6J5L8G3_9CAUD</name>
<dbReference type="EMBL" id="LR796235">
    <property type="protein sequence ID" value="CAB4129722.1"/>
    <property type="molecule type" value="Genomic_DNA"/>
</dbReference>
<evidence type="ECO:0000313" key="3">
    <source>
        <dbReference type="EMBL" id="CAB4129722.1"/>
    </source>
</evidence>
<proteinExistence type="predicted"/>
<accession>A0A6J5L8G3</accession>
<keyword evidence="1" id="KW-0175">Coiled coil</keyword>
<feature type="region of interest" description="Disordered" evidence="2">
    <location>
        <begin position="41"/>
        <end position="93"/>
    </location>
</feature>